<evidence type="ECO:0000256" key="3">
    <source>
        <dbReference type="ARBA" id="ARBA00023157"/>
    </source>
</evidence>
<dbReference type="Gene3D" id="2.60.40.10">
    <property type="entry name" value="Immunoglobulins"/>
    <property type="match status" value="4"/>
</dbReference>
<dbReference type="PROSITE" id="PS50835">
    <property type="entry name" value="IG_LIKE"/>
    <property type="match status" value="3"/>
</dbReference>
<keyword evidence="11" id="KW-1185">Reference proteome</keyword>
<feature type="domain" description="Ig-like" evidence="9">
    <location>
        <begin position="7"/>
        <end position="122"/>
    </location>
</feature>
<dbReference type="InterPro" id="IPR013783">
    <property type="entry name" value="Ig-like_fold"/>
</dbReference>
<dbReference type="EMBL" id="JAWDJR010000005">
    <property type="protein sequence ID" value="KAK9975219.1"/>
    <property type="molecule type" value="Genomic_DNA"/>
</dbReference>
<keyword evidence="3" id="KW-1015">Disulfide bond</keyword>
<dbReference type="SMART" id="SM00408">
    <property type="entry name" value="IGc2"/>
    <property type="match status" value="3"/>
</dbReference>
<proteinExistence type="predicted"/>
<accession>A0AAW2ANE8</accession>
<feature type="domain" description="Ig-like" evidence="9">
    <location>
        <begin position="328"/>
        <end position="414"/>
    </location>
</feature>
<dbReference type="CDD" id="cd00096">
    <property type="entry name" value="Ig"/>
    <property type="match status" value="1"/>
</dbReference>
<comment type="subcellular location">
    <subcellularLocation>
        <location evidence="1">Membrane</location>
        <topology evidence="1">Single-pass type I membrane protein</topology>
    </subcellularLocation>
</comment>
<gene>
    <name evidence="10" type="ORF">ABG768_023272</name>
</gene>
<evidence type="ECO:0000256" key="8">
    <source>
        <dbReference type="SAM" id="SignalP"/>
    </source>
</evidence>
<feature type="transmembrane region" description="Helical" evidence="7">
    <location>
        <begin position="424"/>
        <end position="446"/>
    </location>
</feature>
<dbReference type="SMART" id="SM00409">
    <property type="entry name" value="IG"/>
    <property type="match status" value="3"/>
</dbReference>
<organism evidence="10 11">
    <name type="scientific">Culter alburnus</name>
    <name type="common">Topmouth culter</name>
    <dbReference type="NCBI Taxonomy" id="194366"/>
    <lineage>
        <taxon>Eukaryota</taxon>
        <taxon>Metazoa</taxon>
        <taxon>Chordata</taxon>
        <taxon>Craniata</taxon>
        <taxon>Vertebrata</taxon>
        <taxon>Euteleostomi</taxon>
        <taxon>Actinopterygii</taxon>
        <taxon>Neopterygii</taxon>
        <taxon>Teleostei</taxon>
        <taxon>Ostariophysi</taxon>
        <taxon>Cypriniformes</taxon>
        <taxon>Xenocyprididae</taxon>
        <taxon>Xenocypridinae</taxon>
        <taxon>Culter</taxon>
    </lineage>
</organism>
<keyword evidence="2 7" id="KW-0472">Membrane</keyword>
<evidence type="ECO:0000256" key="7">
    <source>
        <dbReference type="SAM" id="Phobius"/>
    </source>
</evidence>
<dbReference type="InterPro" id="IPR007110">
    <property type="entry name" value="Ig-like_dom"/>
</dbReference>
<dbReference type="InterPro" id="IPR013106">
    <property type="entry name" value="Ig_V-set"/>
</dbReference>
<feature type="region of interest" description="Disordered" evidence="6">
    <location>
        <begin position="506"/>
        <end position="536"/>
    </location>
</feature>
<dbReference type="GO" id="GO:0005911">
    <property type="term" value="C:cell-cell junction"/>
    <property type="evidence" value="ECO:0007669"/>
    <property type="project" value="TreeGrafter"/>
</dbReference>
<feature type="chain" id="PRO_5043318280" description="Ig-like domain-containing protein" evidence="8">
    <location>
        <begin position="30"/>
        <end position="536"/>
    </location>
</feature>
<dbReference type="GO" id="GO:0050839">
    <property type="term" value="F:cell adhesion molecule binding"/>
    <property type="evidence" value="ECO:0007669"/>
    <property type="project" value="TreeGrafter"/>
</dbReference>
<dbReference type="InterPro" id="IPR013098">
    <property type="entry name" value="Ig_I-set"/>
</dbReference>
<evidence type="ECO:0000256" key="2">
    <source>
        <dbReference type="ARBA" id="ARBA00023136"/>
    </source>
</evidence>
<dbReference type="Pfam" id="PF07686">
    <property type="entry name" value="V-set"/>
    <property type="match status" value="1"/>
</dbReference>
<dbReference type="GO" id="GO:0098609">
    <property type="term" value="P:cell-cell adhesion"/>
    <property type="evidence" value="ECO:0007669"/>
    <property type="project" value="TreeGrafter"/>
</dbReference>
<protein>
    <recommendedName>
        <fullName evidence="9">Ig-like domain-containing protein</fullName>
    </recommendedName>
</protein>
<keyword evidence="7" id="KW-0812">Transmembrane</keyword>
<name>A0AAW2ANE8_CULAL</name>
<sequence>MGRPDNPTMTKSAILLTLYLLLLSHQTVSEEQVQQNVFGEKGENTTLQCHDQPFNASSVLYHWKKDGVIVATQNPWKPSEHLSILNNGSLRISGLQYIDEGLYTCECQIKDESSWQTHSNIKLQVADGPTSISLDIRPATLLKNGTLYVNKSSDVYFNCSSVSRPSQNLTWTVENLAQDNHDKASGSGSTLKFFINRIQPQDQGMYTCTSQNTLSMRTVNKSQELLVYYAPERHPECSWEVAKEPSDVLLICTWREGYPAPTLSWHEVLGKSVIAKGPTINVTSQGTERLEILVNRFILHEKEEVKCTGHHVTGVEKSCSINLEMPFPTGDPLVAALEGSTITLSCTETNSLPSAKTVWKKMDEIINNTSKYNVSKNGPTYKLTIVNVTKDDEGVYYCYSENPLGARELEVILTVRTSAGNGGAIVGVFVSILVMMIGISVGVTVYTKRDRICIGLGFSHLDDDRGDVLSLVDSDEEEAFHDSVPQLPPLTNGHATTLVEIHRIPYNDHDDNADSMEHTDQTHPDQTEAEHQSAYC</sequence>
<evidence type="ECO:0000259" key="9">
    <source>
        <dbReference type="PROSITE" id="PS50835"/>
    </source>
</evidence>
<dbReference type="GO" id="GO:0005886">
    <property type="term" value="C:plasma membrane"/>
    <property type="evidence" value="ECO:0007669"/>
    <property type="project" value="TreeGrafter"/>
</dbReference>
<keyword evidence="7" id="KW-1133">Transmembrane helix</keyword>
<evidence type="ECO:0000313" key="11">
    <source>
        <dbReference type="Proteomes" id="UP001479290"/>
    </source>
</evidence>
<dbReference type="Pfam" id="PF07679">
    <property type="entry name" value="I-set"/>
    <property type="match status" value="1"/>
</dbReference>
<keyword evidence="4" id="KW-0325">Glycoprotein</keyword>
<dbReference type="InterPro" id="IPR036179">
    <property type="entry name" value="Ig-like_dom_sf"/>
</dbReference>
<dbReference type="InterPro" id="IPR003598">
    <property type="entry name" value="Ig_sub2"/>
</dbReference>
<evidence type="ECO:0000256" key="1">
    <source>
        <dbReference type="ARBA" id="ARBA00004479"/>
    </source>
</evidence>
<dbReference type="SUPFAM" id="SSF48726">
    <property type="entry name" value="Immunoglobulin"/>
    <property type="match status" value="3"/>
</dbReference>
<feature type="signal peptide" evidence="8">
    <location>
        <begin position="1"/>
        <end position="29"/>
    </location>
</feature>
<evidence type="ECO:0000256" key="4">
    <source>
        <dbReference type="ARBA" id="ARBA00023180"/>
    </source>
</evidence>
<evidence type="ECO:0000256" key="5">
    <source>
        <dbReference type="ARBA" id="ARBA00023319"/>
    </source>
</evidence>
<evidence type="ECO:0000313" key="10">
    <source>
        <dbReference type="EMBL" id="KAK9975219.1"/>
    </source>
</evidence>
<evidence type="ECO:0000256" key="6">
    <source>
        <dbReference type="SAM" id="MobiDB-lite"/>
    </source>
</evidence>
<dbReference type="PANTHER" id="PTHR11640:SF164">
    <property type="entry name" value="MAM DOMAIN-CONTAINING GLYCOSYLPHOSPHATIDYLINOSITOL ANCHOR PROTEIN 1"/>
    <property type="match status" value="1"/>
</dbReference>
<dbReference type="InterPro" id="IPR003599">
    <property type="entry name" value="Ig_sub"/>
</dbReference>
<dbReference type="Proteomes" id="UP001479290">
    <property type="component" value="Unassembled WGS sequence"/>
</dbReference>
<feature type="domain" description="Ig-like" evidence="9">
    <location>
        <begin position="138"/>
        <end position="220"/>
    </location>
</feature>
<dbReference type="InterPro" id="IPR051275">
    <property type="entry name" value="Cell_adhesion_signaling"/>
</dbReference>
<dbReference type="AlphaFoldDB" id="A0AAW2ANE8"/>
<dbReference type="PANTHER" id="PTHR11640">
    <property type="entry name" value="NEPHRIN"/>
    <property type="match status" value="1"/>
</dbReference>
<keyword evidence="5" id="KW-0393">Immunoglobulin domain</keyword>
<comment type="caution">
    <text evidence="10">The sequence shown here is derived from an EMBL/GenBank/DDBJ whole genome shotgun (WGS) entry which is preliminary data.</text>
</comment>
<keyword evidence="8" id="KW-0732">Signal</keyword>
<dbReference type="Pfam" id="PF13927">
    <property type="entry name" value="Ig_3"/>
    <property type="match status" value="1"/>
</dbReference>
<reference evidence="10 11" key="1">
    <citation type="submission" date="2024-05" db="EMBL/GenBank/DDBJ databases">
        <title>A high-quality chromosomal-level genome assembly of Topmouth culter (Culter alburnus).</title>
        <authorList>
            <person name="Zhao H."/>
        </authorList>
    </citation>
    <scope>NUCLEOTIDE SEQUENCE [LARGE SCALE GENOMIC DNA]</scope>
    <source>
        <strain evidence="10">CATC2023</strain>
        <tissue evidence="10">Muscle</tissue>
    </source>
</reference>